<accession>A0ABS5F7Y0</accession>
<dbReference type="Pfam" id="PF06812">
    <property type="entry name" value="ImpA_N"/>
    <property type="match status" value="1"/>
</dbReference>
<reference evidence="3" key="1">
    <citation type="journal article" date="2021" name="Syst. Appl. Microbiol.">
        <title>Roseomonas hellenica sp. nov., isolated from roots of wild-growing Alkanna tinctoria.</title>
        <authorList>
            <person name="Rat A."/>
            <person name="Naranjo H.D."/>
            <person name="Lebbe L."/>
            <person name="Cnockaert M."/>
            <person name="Krigas N."/>
            <person name="Grigoriadou K."/>
            <person name="Maloupa E."/>
            <person name="Willems A."/>
        </authorList>
    </citation>
    <scope>NUCLEOTIDE SEQUENCE [LARGE SCALE GENOMIC DNA]</scope>
    <source>
        <strain evidence="3">LMG 31523</strain>
    </source>
</reference>
<feature type="domain" description="ImpA N-terminal" evidence="1">
    <location>
        <begin position="11"/>
        <end position="49"/>
    </location>
</feature>
<keyword evidence="3" id="KW-1185">Reference proteome</keyword>
<organism evidence="2 3">
    <name type="scientific">Plastoroseomonas hellenica</name>
    <dbReference type="NCBI Taxonomy" id="2687306"/>
    <lineage>
        <taxon>Bacteria</taxon>
        <taxon>Pseudomonadati</taxon>
        <taxon>Pseudomonadota</taxon>
        <taxon>Alphaproteobacteria</taxon>
        <taxon>Acetobacterales</taxon>
        <taxon>Acetobacteraceae</taxon>
        <taxon>Plastoroseomonas</taxon>
    </lineage>
</organism>
<evidence type="ECO:0000313" key="3">
    <source>
        <dbReference type="Proteomes" id="UP001196870"/>
    </source>
</evidence>
<name>A0ABS5F7Y0_9PROT</name>
<dbReference type="Proteomes" id="UP001196870">
    <property type="component" value="Unassembled WGS sequence"/>
</dbReference>
<gene>
    <name evidence="2" type="ORF">GXW71_29840</name>
</gene>
<evidence type="ECO:0000313" key="2">
    <source>
        <dbReference type="EMBL" id="MBR0668591.1"/>
    </source>
</evidence>
<evidence type="ECO:0000259" key="1">
    <source>
        <dbReference type="Pfam" id="PF06812"/>
    </source>
</evidence>
<dbReference type="RefSeq" id="WP_211856368.1">
    <property type="nucleotide sequence ID" value="NZ_JAAGBB010000062.1"/>
</dbReference>
<protein>
    <recommendedName>
        <fullName evidence="1">ImpA N-terminal domain-containing protein</fullName>
    </recommendedName>
</protein>
<comment type="caution">
    <text evidence="2">The sequence shown here is derived from an EMBL/GenBank/DDBJ whole genome shotgun (WGS) entry which is preliminary data.</text>
</comment>
<dbReference type="InterPro" id="IPR010657">
    <property type="entry name" value="ImpA_N"/>
</dbReference>
<sequence length="78" mass="8549">MRRRRPWRTICLGERSKDFEVAAWLTEALVRLDGLPGLSMGAKLISGLLGGGARRTRAARPYRCGTLHARRAGSSRGA</sequence>
<proteinExistence type="predicted"/>
<dbReference type="EMBL" id="JAAGBB010000062">
    <property type="protein sequence ID" value="MBR0668591.1"/>
    <property type="molecule type" value="Genomic_DNA"/>
</dbReference>